<proteinExistence type="predicted"/>
<accession>A0ACC1L4M5</accession>
<dbReference type="Proteomes" id="UP001140096">
    <property type="component" value="Unassembled WGS sequence"/>
</dbReference>
<protein>
    <submittedName>
        <fullName evidence="1">Uncharacterized protein</fullName>
    </submittedName>
</protein>
<evidence type="ECO:0000313" key="1">
    <source>
        <dbReference type="EMBL" id="KAJ2800437.1"/>
    </source>
</evidence>
<reference evidence="1" key="1">
    <citation type="submission" date="2022-07" db="EMBL/GenBank/DDBJ databases">
        <title>Phylogenomic reconstructions and comparative analyses of Kickxellomycotina fungi.</title>
        <authorList>
            <person name="Reynolds N.K."/>
            <person name="Stajich J.E."/>
            <person name="Barry K."/>
            <person name="Grigoriev I.V."/>
            <person name="Crous P."/>
            <person name="Smith M.E."/>
        </authorList>
    </citation>
    <scope>NUCLEOTIDE SEQUENCE</scope>
    <source>
        <strain evidence="1">CBS 102833</strain>
    </source>
</reference>
<gene>
    <name evidence="1" type="ORF">H4S07_005179</name>
</gene>
<feature type="non-terminal residue" evidence="1">
    <location>
        <position position="1"/>
    </location>
</feature>
<sequence>SELPQQQQHTRNILPNGEPDRQRYDLLHEQALERKREKNKIAARMKRSRKKQRLEALELREQELSERRRQLENELRMSRLTNRNQLRLSSSFNGDDNIGAIDDDDDDDAATASIGARAEALTSLCIEVRAVCTQAQKAISALTDMRRELSELFEGLE</sequence>
<name>A0ACC1L4M5_9FUNG</name>
<organism evidence="1 2">
    <name type="scientific">Coemansia furcata</name>
    <dbReference type="NCBI Taxonomy" id="417177"/>
    <lineage>
        <taxon>Eukaryota</taxon>
        <taxon>Fungi</taxon>
        <taxon>Fungi incertae sedis</taxon>
        <taxon>Zoopagomycota</taxon>
        <taxon>Kickxellomycotina</taxon>
        <taxon>Kickxellomycetes</taxon>
        <taxon>Kickxellales</taxon>
        <taxon>Kickxellaceae</taxon>
        <taxon>Coemansia</taxon>
    </lineage>
</organism>
<dbReference type="EMBL" id="JANBUP010002414">
    <property type="protein sequence ID" value="KAJ2800437.1"/>
    <property type="molecule type" value="Genomic_DNA"/>
</dbReference>
<keyword evidence="2" id="KW-1185">Reference proteome</keyword>
<comment type="caution">
    <text evidence="1">The sequence shown here is derived from an EMBL/GenBank/DDBJ whole genome shotgun (WGS) entry which is preliminary data.</text>
</comment>
<evidence type="ECO:0000313" key="2">
    <source>
        <dbReference type="Proteomes" id="UP001140096"/>
    </source>
</evidence>